<dbReference type="Proteomes" id="UP000314294">
    <property type="component" value="Unassembled WGS sequence"/>
</dbReference>
<proteinExistence type="predicted"/>
<evidence type="ECO:0000313" key="1">
    <source>
        <dbReference type="EMBL" id="TNN45639.1"/>
    </source>
</evidence>
<reference evidence="1 2" key="1">
    <citation type="submission" date="2019-03" db="EMBL/GenBank/DDBJ databases">
        <title>First draft genome of Liparis tanakae, snailfish: a comprehensive survey of snailfish specific genes.</title>
        <authorList>
            <person name="Kim W."/>
            <person name="Song I."/>
            <person name="Jeong J.-H."/>
            <person name="Kim D."/>
            <person name="Kim S."/>
            <person name="Ryu S."/>
            <person name="Song J.Y."/>
            <person name="Lee S.K."/>
        </authorList>
    </citation>
    <scope>NUCLEOTIDE SEQUENCE [LARGE SCALE GENOMIC DNA]</scope>
    <source>
        <tissue evidence="1">Muscle</tissue>
    </source>
</reference>
<accession>A0A4Z2FWN0</accession>
<keyword evidence="2" id="KW-1185">Reference proteome</keyword>
<organism evidence="1 2">
    <name type="scientific">Liparis tanakae</name>
    <name type="common">Tanaka's snailfish</name>
    <dbReference type="NCBI Taxonomy" id="230148"/>
    <lineage>
        <taxon>Eukaryota</taxon>
        <taxon>Metazoa</taxon>
        <taxon>Chordata</taxon>
        <taxon>Craniata</taxon>
        <taxon>Vertebrata</taxon>
        <taxon>Euteleostomi</taxon>
        <taxon>Actinopterygii</taxon>
        <taxon>Neopterygii</taxon>
        <taxon>Teleostei</taxon>
        <taxon>Neoteleostei</taxon>
        <taxon>Acanthomorphata</taxon>
        <taxon>Eupercaria</taxon>
        <taxon>Perciformes</taxon>
        <taxon>Cottioidei</taxon>
        <taxon>Cottales</taxon>
        <taxon>Liparidae</taxon>
        <taxon>Liparis</taxon>
    </lineage>
</organism>
<sequence length="89" mass="9399">MDHAEGRYPASLFILSDDIWTPVVLKTTFSTAVVNAASDVSGLLRIARAPGVGIGDAHLGRRVLADEVQHAAQGAVHAFLEAPAQTHIE</sequence>
<protein>
    <submittedName>
        <fullName evidence="1">Uncharacterized protein</fullName>
    </submittedName>
</protein>
<dbReference type="AlphaFoldDB" id="A0A4Z2FWN0"/>
<evidence type="ECO:0000313" key="2">
    <source>
        <dbReference type="Proteomes" id="UP000314294"/>
    </source>
</evidence>
<gene>
    <name evidence="1" type="ORF">EYF80_044154</name>
</gene>
<name>A0A4Z2FWN0_9TELE</name>
<comment type="caution">
    <text evidence="1">The sequence shown here is derived from an EMBL/GenBank/DDBJ whole genome shotgun (WGS) entry which is preliminary data.</text>
</comment>
<dbReference type="EMBL" id="SRLO01000833">
    <property type="protein sequence ID" value="TNN45639.1"/>
    <property type="molecule type" value="Genomic_DNA"/>
</dbReference>